<name>A0A418VUF3_9PROT</name>
<evidence type="ECO:0000259" key="1">
    <source>
        <dbReference type="Pfam" id="PF02558"/>
    </source>
</evidence>
<sequence length="370" mass="40059">MTAAYALTLLARTKRVMSSSVKRLSAGVNTAGAQSSYCFLQMCSREETLLKKILIVGAGAVGAVYGWHLHRAGHEVHFFVKPAYRDTVSAGLVLHRLEHRATRREDWSAPRVADLATVAAERWDQVWLTLSSDALRGELAAQLLAAVGAATVVCLQPDLEDADYVRARVETPEQVVHGLITLISYQSPLPGRDDPPGIAYFLPPFTPAPFSGSPARLSGVVDALNAGGMAARAVADVAPAAAAATALLQPLIASLELNNWQLSTVPGSAPLRIGLDAAREALAVARQVTGARTAKFRPLLVPWLWRLFLPLAARLLPLPLEPYLHYHFSKVGVQTRLMLETYIRLGRQHGLETQALQKLLQALPSQSNRT</sequence>
<evidence type="ECO:0000313" key="2">
    <source>
        <dbReference type="EMBL" id="RJF80792.1"/>
    </source>
</evidence>
<proteinExistence type="predicted"/>
<organism evidence="2 3">
    <name type="scientific">Oleomonas cavernae</name>
    <dbReference type="NCBI Taxonomy" id="2320859"/>
    <lineage>
        <taxon>Bacteria</taxon>
        <taxon>Pseudomonadati</taxon>
        <taxon>Pseudomonadota</taxon>
        <taxon>Alphaproteobacteria</taxon>
        <taxon>Acetobacterales</taxon>
        <taxon>Acetobacteraceae</taxon>
        <taxon>Oleomonas</taxon>
    </lineage>
</organism>
<gene>
    <name evidence="2" type="ORF">D3874_27295</name>
</gene>
<dbReference type="EMBL" id="QYUK01000016">
    <property type="protein sequence ID" value="RJF80792.1"/>
    <property type="molecule type" value="Genomic_DNA"/>
</dbReference>
<accession>A0A418VUF3</accession>
<dbReference type="InterPro" id="IPR013332">
    <property type="entry name" value="KPR_N"/>
</dbReference>
<dbReference type="Gene3D" id="3.40.50.720">
    <property type="entry name" value="NAD(P)-binding Rossmann-like Domain"/>
    <property type="match status" value="1"/>
</dbReference>
<evidence type="ECO:0000313" key="3">
    <source>
        <dbReference type="Proteomes" id="UP000284605"/>
    </source>
</evidence>
<dbReference type="SUPFAM" id="SSF51735">
    <property type="entry name" value="NAD(P)-binding Rossmann-fold domains"/>
    <property type="match status" value="1"/>
</dbReference>
<keyword evidence="3" id="KW-1185">Reference proteome</keyword>
<comment type="caution">
    <text evidence="2">The sequence shown here is derived from an EMBL/GenBank/DDBJ whole genome shotgun (WGS) entry which is preliminary data.</text>
</comment>
<dbReference type="InterPro" id="IPR036291">
    <property type="entry name" value="NAD(P)-bd_dom_sf"/>
</dbReference>
<dbReference type="Proteomes" id="UP000284605">
    <property type="component" value="Unassembled WGS sequence"/>
</dbReference>
<protein>
    <submittedName>
        <fullName evidence="2">Ketopantoate reductase</fullName>
    </submittedName>
</protein>
<feature type="domain" description="Ketopantoate reductase N-terminal" evidence="1">
    <location>
        <begin position="53"/>
        <end position="186"/>
    </location>
</feature>
<reference evidence="2 3" key="1">
    <citation type="submission" date="2018-09" db="EMBL/GenBank/DDBJ databases">
        <authorList>
            <person name="Zhu H."/>
        </authorList>
    </citation>
    <scope>NUCLEOTIDE SEQUENCE [LARGE SCALE GENOMIC DNA]</scope>
    <source>
        <strain evidence="2 3">K1W22B-8</strain>
    </source>
</reference>
<dbReference type="AlphaFoldDB" id="A0A418VUF3"/>
<dbReference type="Pfam" id="PF02558">
    <property type="entry name" value="ApbA"/>
    <property type="match status" value="1"/>
</dbReference>